<dbReference type="SMART" id="SM01190">
    <property type="entry name" value="EMP24_GP25L"/>
    <property type="match status" value="1"/>
</dbReference>
<evidence type="ECO:0000256" key="3">
    <source>
        <dbReference type="ARBA" id="ARBA00022692"/>
    </source>
</evidence>
<comment type="similarity">
    <text evidence="2">Belongs to the EMP24/GP25L family.</text>
</comment>
<dbReference type="PANTHER" id="PTHR22811">
    <property type="entry name" value="TRANSMEMBRANE EMP24 DOMAIN-CONTAINING PROTEIN"/>
    <property type="match status" value="1"/>
</dbReference>
<evidence type="ECO:0000256" key="6">
    <source>
        <dbReference type="ARBA" id="ARBA00023136"/>
    </source>
</evidence>
<feature type="domain" description="GOLD" evidence="9">
    <location>
        <begin position="17"/>
        <end position="204"/>
    </location>
</feature>
<keyword evidence="6 7" id="KW-0472">Membrane</keyword>
<dbReference type="AlphaFoldDB" id="A0A4P9ZGC5"/>
<dbReference type="EMBL" id="ML004435">
    <property type="protein sequence ID" value="RKP32015.1"/>
    <property type="molecule type" value="Genomic_DNA"/>
</dbReference>
<feature type="signal peptide" evidence="8">
    <location>
        <begin position="1"/>
        <end position="17"/>
    </location>
</feature>
<dbReference type="Pfam" id="PF01105">
    <property type="entry name" value="EMP24_GP25L"/>
    <property type="match status" value="1"/>
</dbReference>
<reference evidence="11" key="1">
    <citation type="journal article" date="2018" name="Nat. Microbiol.">
        <title>Leveraging single-cell genomics to expand the fungal tree of life.</title>
        <authorList>
            <person name="Ahrendt S.R."/>
            <person name="Quandt C.A."/>
            <person name="Ciobanu D."/>
            <person name="Clum A."/>
            <person name="Salamov A."/>
            <person name="Andreopoulos B."/>
            <person name="Cheng J.F."/>
            <person name="Woyke T."/>
            <person name="Pelin A."/>
            <person name="Henrissat B."/>
            <person name="Reynolds N.K."/>
            <person name="Benny G.L."/>
            <person name="Smith M.E."/>
            <person name="James T.Y."/>
            <person name="Grigoriev I.V."/>
        </authorList>
    </citation>
    <scope>NUCLEOTIDE SEQUENCE [LARGE SCALE GENOMIC DNA]</scope>
    <source>
        <strain evidence="11">Baker2002</strain>
    </source>
</reference>
<evidence type="ECO:0000256" key="4">
    <source>
        <dbReference type="ARBA" id="ARBA00022729"/>
    </source>
</evidence>
<evidence type="ECO:0000256" key="1">
    <source>
        <dbReference type="ARBA" id="ARBA00004479"/>
    </source>
</evidence>
<keyword evidence="11" id="KW-1185">Reference proteome</keyword>
<feature type="chain" id="PRO_5020485569" description="GOLD domain-containing protein" evidence="8">
    <location>
        <begin position="18"/>
        <end position="209"/>
    </location>
</feature>
<proteinExistence type="inferred from homology"/>
<accession>A0A4P9ZGC5</accession>
<comment type="subcellular location">
    <subcellularLocation>
        <location evidence="1">Membrane</location>
        <topology evidence="1">Single-pass type I membrane protein</topology>
    </subcellularLocation>
</comment>
<protein>
    <recommendedName>
        <fullName evidence="9">GOLD domain-containing protein</fullName>
    </recommendedName>
</protein>
<name>A0A4P9ZGC5_9ASCO</name>
<evidence type="ECO:0000313" key="11">
    <source>
        <dbReference type="Proteomes" id="UP000268321"/>
    </source>
</evidence>
<dbReference type="InterPro" id="IPR015720">
    <property type="entry name" value="Emp24-like"/>
</dbReference>
<evidence type="ECO:0000256" key="2">
    <source>
        <dbReference type="ARBA" id="ARBA00007104"/>
    </source>
</evidence>
<feature type="transmembrane region" description="Helical" evidence="7">
    <location>
        <begin position="179"/>
        <end position="199"/>
    </location>
</feature>
<dbReference type="Proteomes" id="UP000268321">
    <property type="component" value="Unassembled WGS sequence"/>
</dbReference>
<keyword evidence="4 8" id="KW-0732">Signal</keyword>
<dbReference type="GO" id="GO:0016020">
    <property type="term" value="C:membrane"/>
    <property type="evidence" value="ECO:0007669"/>
    <property type="project" value="UniProtKB-SubCell"/>
</dbReference>
<evidence type="ECO:0000259" key="9">
    <source>
        <dbReference type="SMART" id="SM01190"/>
    </source>
</evidence>
<dbReference type="OrthoDB" id="759142at2759"/>
<evidence type="ECO:0000256" key="5">
    <source>
        <dbReference type="ARBA" id="ARBA00022989"/>
    </source>
</evidence>
<sequence>MWSIWFTFTLLVSLASALHLEVLATSRPEPVCIRNSVQQNQLVVLNLKSSGYQGDGQRLQVTVFDTMGNHFAKKNDLYKDTRISFNTHDSTAIDVCFYNFKVREGNYHMSREIEFDFESGAEARDWNALQAAEKLKPAEVDLQKVHEMTKEITYELHYLKAREERMRNTNESTNDRVKYFSILVILALVGLGVWQIQYLRHYFKVKHII</sequence>
<evidence type="ECO:0000256" key="7">
    <source>
        <dbReference type="SAM" id="Phobius"/>
    </source>
</evidence>
<keyword evidence="3 7" id="KW-0812">Transmembrane</keyword>
<gene>
    <name evidence="10" type="ORF">METBISCDRAFT_26137</name>
</gene>
<dbReference type="InterPro" id="IPR009038">
    <property type="entry name" value="GOLD_dom"/>
</dbReference>
<organism evidence="10 11">
    <name type="scientific">Metschnikowia bicuspidata</name>
    <dbReference type="NCBI Taxonomy" id="27322"/>
    <lineage>
        <taxon>Eukaryota</taxon>
        <taxon>Fungi</taxon>
        <taxon>Dikarya</taxon>
        <taxon>Ascomycota</taxon>
        <taxon>Saccharomycotina</taxon>
        <taxon>Pichiomycetes</taxon>
        <taxon>Metschnikowiaceae</taxon>
        <taxon>Metschnikowia</taxon>
    </lineage>
</organism>
<evidence type="ECO:0000256" key="8">
    <source>
        <dbReference type="SAM" id="SignalP"/>
    </source>
</evidence>
<keyword evidence="5 7" id="KW-1133">Transmembrane helix</keyword>
<evidence type="ECO:0000313" key="10">
    <source>
        <dbReference type="EMBL" id="RKP32015.1"/>
    </source>
</evidence>